<proteinExistence type="predicted"/>
<reference evidence="1 2" key="1">
    <citation type="journal article" date="2017" name="Nat. Commun.">
        <title>Genome assembly with in vitro proximity ligation data and whole-genome triplication in lettuce.</title>
        <authorList>
            <person name="Reyes-Chin-Wo S."/>
            <person name="Wang Z."/>
            <person name="Yang X."/>
            <person name="Kozik A."/>
            <person name="Arikit S."/>
            <person name="Song C."/>
            <person name="Xia L."/>
            <person name="Froenicke L."/>
            <person name="Lavelle D.O."/>
            <person name="Truco M.J."/>
            <person name="Xia R."/>
            <person name="Zhu S."/>
            <person name="Xu C."/>
            <person name="Xu H."/>
            <person name="Xu X."/>
            <person name="Cox K."/>
            <person name="Korf I."/>
            <person name="Meyers B.C."/>
            <person name="Michelmore R.W."/>
        </authorList>
    </citation>
    <scope>NUCLEOTIDE SEQUENCE [LARGE SCALE GENOMIC DNA]</scope>
    <source>
        <strain evidence="2">cv. Salinas</strain>
        <tissue evidence="1">Seedlings</tissue>
    </source>
</reference>
<evidence type="ECO:0000313" key="1">
    <source>
        <dbReference type="EMBL" id="KAJ0199395.1"/>
    </source>
</evidence>
<sequence>MSRFIHLTRQDLISRTKHTNIMLNNLCEVLNSNFQDGRDKPIIYCLEFIREYLIKKIFNAQTNIDRCHCPFKPTSTTLLEDMKKQA</sequence>
<name>A0A9R1V736_LACSA</name>
<gene>
    <name evidence="1" type="ORF">LSAT_V11C600313900</name>
</gene>
<comment type="caution">
    <text evidence="1">The sequence shown here is derived from an EMBL/GenBank/DDBJ whole genome shotgun (WGS) entry which is preliminary data.</text>
</comment>
<evidence type="ECO:0000313" key="2">
    <source>
        <dbReference type="Proteomes" id="UP000235145"/>
    </source>
</evidence>
<organism evidence="1 2">
    <name type="scientific">Lactuca sativa</name>
    <name type="common">Garden lettuce</name>
    <dbReference type="NCBI Taxonomy" id="4236"/>
    <lineage>
        <taxon>Eukaryota</taxon>
        <taxon>Viridiplantae</taxon>
        <taxon>Streptophyta</taxon>
        <taxon>Embryophyta</taxon>
        <taxon>Tracheophyta</taxon>
        <taxon>Spermatophyta</taxon>
        <taxon>Magnoliopsida</taxon>
        <taxon>eudicotyledons</taxon>
        <taxon>Gunneridae</taxon>
        <taxon>Pentapetalae</taxon>
        <taxon>asterids</taxon>
        <taxon>campanulids</taxon>
        <taxon>Asterales</taxon>
        <taxon>Asteraceae</taxon>
        <taxon>Cichorioideae</taxon>
        <taxon>Cichorieae</taxon>
        <taxon>Lactucinae</taxon>
        <taxon>Lactuca</taxon>
    </lineage>
</organism>
<accession>A0A9R1V736</accession>
<dbReference type="EMBL" id="NBSK02000006">
    <property type="protein sequence ID" value="KAJ0199395.1"/>
    <property type="molecule type" value="Genomic_DNA"/>
</dbReference>
<protein>
    <submittedName>
        <fullName evidence="1">Uncharacterized protein</fullName>
    </submittedName>
</protein>
<dbReference type="Proteomes" id="UP000235145">
    <property type="component" value="Unassembled WGS sequence"/>
</dbReference>
<dbReference type="AlphaFoldDB" id="A0A9R1V736"/>
<keyword evidence="2" id="KW-1185">Reference proteome</keyword>